<dbReference type="InterPro" id="IPR011990">
    <property type="entry name" value="TPR-like_helical_dom_sf"/>
</dbReference>
<organism evidence="3 4">
    <name type="scientific">Leuconostoc kimchii (strain IMSNU 11154 / KCTC 2386 / IH25)</name>
    <dbReference type="NCBI Taxonomy" id="762051"/>
    <lineage>
        <taxon>Bacteria</taxon>
        <taxon>Bacillati</taxon>
        <taxon>Bacillota</taxon>
        <taxon>Bacilli</taxon>
        <taxon>Lactobacillales</taxon>
        <taxon>Lactobacillaceae</taxon>
        <taxon>Leuconostoc</taxon>
    </lineage>
</organism>
<accession>D5T1P9</accession>
<dbReference type="EMBL" id="CP001758">
    <property type="protein sequence ID" value="ADG40198.1"/>
    <property type="molecule type" value="Genomic_DNA"/>
</dbReference>
<dbReference type="InterPro" id="IPR001387">
    <property type="entry name" value="Cro/C1-type_HTH"/>
</dbReference>
<dbReference type="InterPro" id="IPR053163">
    <property type="entry name" value="HTH-type_regulator_Rgg"/>
</dbReference>
<dbReference type="SUPFAM" id="SSF47413">
    <property type="entry name" value="lambda repressor-like DNA-binding domains"/>
    <property type="match status" value="1"/>
</dbReference>
<keyword evidence="1" id="KW-0812">Transmembrane</keyword>
<dbReference type="Gene3D" id="1.25.40.10">
    <property type="entry name" value="Tetratricopeptide repeat domain"/>
    <property type="match status" value="1"/>
</dbReference>
<dbReference type="eggNOG" id="COG1396">
    <property type="taxonomic scope" value="Bacteria"/>
</dbReference>
<dbReference type="CDD" id="cd00093">
    <property type="entry name" value="HTH_XRE"/>
    <property type="match status" value="1"/>
</dbReference>
<feature type="domain" description="HTH-type transcriptional regulator Rgg C-terminal" evidence="2">
    <location>
        <begin position="142"/>
        <end position="288"/>
    </location>
</feature>
<dbReference type="KEGG" id="lki:LKI_03280"/>
<dbReference type="Proteomes" id="UP000002362">
    <property type="component" value="Chromosome"/>
</dbReference>
<dbReference type="NCBIfam" id="TIGR01716">
    <property type="entry name" value="RGG_Cterm"/>
    <property type="match status" value="1"/>
</dbReference>
<sequence length="317" mass="36940">MTNKHKYKMTIEETFHQLRTSKKLTLTALADQNASASFIGKFEKHETNMSVSRFFKLLEKMHVSQAEFEFLLQENQDTYLTRRIHLINDQPLTLQSLAYFRDIIEKDRNNDLDNQTSQFLVILADGLALLLTHDVKQWPDSQLSAQAKPIQNYLLSVDIWGIYELQLFILFSFMLPVDILYLLTKVAIKRVRSYENSLLNIQTHLMRVIWTAFSTLVYEDLSAAHQLLDMADTYLIDHIDVTEKITLMFNKGWYDIESGHVEKGKQRARTAITIYHSLGYNKKASDLEQQLAHHIKRQAEKRKGDKPDGSRVISLYI</sequence>
<feature type="transmembrane region" description="Helical" evidence="1">
    <location>
        <begin position="160"/>
        <end position="183"/>
    </location>
</feature>
<dbReference type="InterPro" id="IPR010057">
    <property type="entry name" value="Transcription_activator_Rgg_C"/>
</dbReference>
<dbReference type="GO" id="GO:0003677">
    <property type="term" value="F:DNA binding"/>
    <property type="evidence" value="ECO:0007669"/>
    <property type="project" value="InterPro"/>
</dbReference>
<keyword evidence="1" id="KW-1133">Transmembrane helix</keyword>
<name>D5T1P9_LEUKI</name>
<keyword evidence="1" id="KW-0472">Membrane</keyword>
<dbReference type="AlphaFoldDB" id="D5T1P9"/>
<dbReference type="Pfam" id="PF21259">
    <property type="entry name" value="Rgg_C"/>
    <property type="match status" value="1"/>
</dbReference>
<dbReference type="InterPro" id="IPR010982">
    <property type="entry name" value="Lambda_DNA-bd_dom_sf"/>
</dbReference>
<evidence type="ECO:0000256" key="1">
    <source>
        <dbReference type="SAM" id="Phobius"/>
    </source>
</evidence>
<dbReference type="HOGENOM" id="CLU_072045_1_0_9"/>
<protein>
    <submittedName>
        <fullName evidence="3">Transcriptional activator, Rgg/GadR/MutR family</fullName>
    </submittedName>
</protein>
<dbReference type="STRING" id="762051.LKI_03280"/>
<evidence type="ECO:0000313" key="3">
    <source>
        <dbReference type="EMBL" id="ADG40198.1"/>
    </source>
</evidence>
<evidence type="ECO:0000259" key="2">
    <source>
        <dbReference type="Pfam" id="PF21259"/>
    </source>
</evidence>
<reference evidence="3 4" key="1">
    <citation type="journal article" date="2010" name="J. Bacteriol.">
        <title>Complete genome sequence analysis of Leuconostoc kimchii IMSNU 11154.</title>
        <authorList>
            <person name="Oh H.M."/>
            <person name="Cho Y.J."/>
            <person name="Kim B.K."/>
            <person name="Roe J.H."/>
            <person name="Kang S.O."/>
            <person name="Nahm B.H."/>
            <person name="Jeong G."/>
            <person name="Han H.U."/>
            <person name="Chun J."/>
        </authorList>
    </citation>
    <scope>NUCLEOTIDE SEQUENCE [LARGE SCALE GENOMIC DNA]</scope>
    <source>
        <strain evidence="4">IMSNU 11154 / KCTC 2386 / IH25</strain>
    </source>
</reference>
<evidence type="ECO:0000313" key="4">
    <source>
        <dbReference type="Proteomes" id="UP000002362"/>
    </source>
</evidence>
<gene>
    <name evidence="3" type="ordered locus">LKI_03280</name>
</gene>
<proteinExistence type="predicted"/>
<dbReference type="PATRIC" id="fig|762051.18.peg.661"/>
<dbReference type="PANTHER" id="PTHR37038">
    <property type="entry name" value="TRANSCRIPTIONAL REGULATOR-RELATED"/>
    <property type="match status" value="1"/>
</dbReference>